<reference evidence="2" key="1">
    <citation type="journal article" date="2022" name="bioRxiv">
        <title>Sequencing and chromosome-scale assembly of the giantPleurodeles waltlgenome.</title>
        <authorList>
            <person name="Brown T."/>
            <person name="Elewa A."/>
            <person name="Iarovenko S."/>
            <person name="Subramanian E."/>
            <person name="Araus A.J."/>
            <person name="Petzold A."/>
            <person name="Susuki M."/>
            <person name="Suzuki K.-i.T."/>
            <person name="Hayashi T."/>
            <person name="Toyoda A."/>
            <person name="Oliveira C."/>
            <person name="Osipova E."/>
            <person name="Leigh N.D."/>
            <person name="Simon A."/>
            <person name="Yun M.H."/>
        </authorList>
    </citation>
    <scope>NUCLEOTIDE SEQUENCE</scope>
    <source>
        <strain evidence="2">20211129_DDA</strain>
        <tissue evidence="2">Liver</tissue>
    </source>
</reference>
<name>A0AAV7VM76_PLEWA</name>
<accession>A0AAV7VM76</accession>
<dbReference type="EMBL" id="JANPWB010000003">
    <property type="protein sequence ID" value="KAJ1201811.1"/>
    <property type="molecule type" value="Genomic_DNA"/>
</dbReference>
<protein>
    <submittedName>
        <fullName evidence="2">Uncharacterized protein</fullName>
    </submittedName>
</protein>
<dbReference type="AlphaFoldDB" id="A0AAV7VM76"/>
<keyword evidence="3" id="KW-1185">Reference proteome</keyword>
<evidence type="ECO:0000256" key="1">
    <source>
        <dbReference type="SAM" id="MobiDB-lite"/>
    </source>
</evidence>
<feature type="region of interest" description="Disordered" evidence="1">
    <location>
        <begin position="85"/>
        <end position="106"/>
    </location>
</feature>
<dbReference type="Proteomes" id="UP001066276">
    <property type="component" value="Chromosome 2_1"/>
</dbReference>
<proteinExistence type="predicted"/>
<gene>
    <name evidence="2" type="ORF">NDU88_005617</name>
</gene>
<sequence length="106" mass="10763">MGMAGSVSAGSARVKGRARSWWDYDDSTCRQSHRDAVAELFFGKGPGEGSGSEGVEGELSYDAGMGGVARVGWSLGVGGVGGLEAGGIPAQPQDPPCFNGAAVRMR</sequence>
<evidence type="ECO:0000313" key="3">
    <source>
        <dbReference type="Proteomes" id="UP001066276"/>
    </source>
</evidence>
<organism evidence="2 3">
    <name type="scientific">Pleurodeles waltl</name>
    <name type="common">Iberian ribbed newt</name>
    <dbReference type="NCBI Taxonomy" id="8319"/>
    <lineage>
        <taxon>Eukaryota</taxon>
        <taxon>Metazoa</taxon>
        <taxon>Chordata</taxon>
        <taxon>Craniata</taxon>
        <taxon>Vertebrata</taxon>
        <taxon>Euteleostomi</taxon>
        <taxon>Amphibia</taxon>
        <taxon>Batrachia</taxon>
        <taxon>Caudata</taxon>
        <taxon>Salamandroidea</taxon>
        <taxon>Salamandridae</taxon>
        <taxon>Pleurodelinae</taxon>
        <taxon>Pleurodeles</taxon>
    </lineage>
</organism>
<evidence type="ECO:0000313" key="2">
    <source>
        <dbReference type="EMBL" id="KAJ1201811.1"/>
    </source>
</evidence>
<comment type="caution">
    <text evidence="2">The sequence shown here is derived from an EMBL/GenBank/DDBJ whole genome shotgun (WGS) entry which is preliminary data.</text>
</comment>